<dbReference type="OrthoDB" id="1808577at2"/>
<keyword evidence="1" id="KW-1133">Transmembrane helix</keyword>
<dbReference type="Proteomes" id="UP000046155">
    <property type="component" value="Unassembled WGS sequence"/>
</dbReference>
<proteinExistence type="predicted"/>
<sequence length="200" mass="21642">MTLLSITGINSPVFYLILILGIPLSLWKLPGGERKKGIAHFIIYASMAFLAAGKVGLCLQSGAVTAGWVWAALGLMLVLALEYSLIIYQKSGRRLKPWVLPAAFALLAVLLLTSSTAYLRSTPSHAANQPARHDAHYYIVEKLLKGRDALRVMASSPRTLLQGTGGGGWEPLSYQHQSFYYQDPPPGAFFQAGVEMGLPG</sequence>
<dbReference type="AlphaFoldDB" id="A0A0B7MBW4"/>
<accession>A0A0B7MBW4</accession>
<evidence type="ECO:0000256" key="1">
    <source>
        <dbReference type="SAM" id="Phobius"/>
    </source>
</evidence>
<feature type="transmembrane region" description="Helical" evidence="1">
    <location>
        <begin position="68"/>
        <end position="86"/>
    </location>
</feature>
<name>A0A0B7MBW4_9FIRM</name>
<keyword evidence="1" id="KW-0812">Transmembrane</keyword>
<dbReference type="RefSeq" id="WP_044664262.1">
    <property type="nucleotide sequence ID" value="NZ_CDRZ01000046.1"/>
</dbReference>
<organism evidence="2 3">
    <name type="scientific">Syntrophaceticus schinkii</name>
    <dbReference type="NCBI Taxonomy" id="499207"/>
    <lineage>
        <taxon>Bacteria</taxon>
        <taxon>Bacillati</taxon>
        <taxon>Bacillota</taxon>
        <taxon>Clostridia</taxon>
        <taxon>Thermoanaerobacterales</taxon>
        <taxon>Thermoanaerobacterales Family III. Incertae Sedis</taxon>
        <taxon>Syntrophaceticus</taxon>
    </lineage>
</organism>
<feature type="transmembrane region" description="Helical" evidence="1">
    <location>
        <begin position="12"/>
        <end position="29"/>
    </location>
</feature>
<keyword evidence="3" id="KW-1185">Reference proteome</keyword>
<feature type="transmembrane region" description="Helical" evidence="1">
    <location>
        <begin position="98"/>
        <end position="119"/>
    </location>
</feature>
<protein>
    <submittedName>
        <fullName evidence="2">Uncharacterized protein</fullName>
    </submittedName>
</protein>
<feature type="transmembrane region" description="Helical" evidence="1">
    <location>
        <begin position="41"/>
        <end position="62"/>
    </location>
</feature>
<keyword evidence="1" id="KW-0472">Membrane</keyword>
<reference evidence="3" key="1">
    <citation type="submission" date="2015-01" db="EMBL/GenBank/DDBJ databases">
        <authorList>
            <person name="Manzoor Shahid"/>
            <person name="Zubair Saima"/>
        </authorList>
    </citation>
    <scope>NUCLEOTIDE SEQUENCE [LARGE SCALE GENOMIC DNA]</scope>
    <source>
        <strain evidence="3">Sp3</strain>
    </source>
</reference>
<evidence type="ECO:0000313" key="2">
    <source>
        <dbReference type="EMBL" id="CEO88014.1"/>
    </source>
</evidence>
<evidence type="ECO:0000313" key="3">
    <source>
        <dbReference type="Proteomes" id="UP000046155"/>
    </source>
</evidence>
<gene>
    <name evidence="2" type="ORF">SSCH_140013</name>
</gene>
<dbReference type="EMBL" id="CDRZ01000046">
    <property type="protein sequence ID" value="CEO88014.1"/>
    <property type="molecule type" value="Genomic_DNA"/>
</dbReference>